<dbReference type="PANTHER" id="PTHR43283">
    <property type="entry name" value="BETA-LACTAMASE-RELATED"/>
    <property type="match status" value="1"/>
</dbReference>
<evidence type="ECO:0000256" key="1">
    <source>
        <dbReference type="ARBA" id="ARBA00022801"/>
    </source>
</evidence>
<dbReference type="SUPFAM" id="SSF56601">
    <property type="entry name" value="beta-lactamase/transpeptidase-like"/>
    <property type="match status" value="1"/>
</dbReference>
<comment type="caution">
    <text evidence="3">The sequence shown here is derived from an EMBL/GenBank/DDBJ whole genome shotgun (WGS) entry which is preliminary data.</text>
</comment>
<gene>
    <name evidence="3" type="ORF">QJS35_00500</name>
</gene>
<accession>A0ABV1KM07</accession>
<dbReference type="Gene3D" id="3.40.710.10">
    <property type="entry name" value="DD-peptidase/beta-lactamase superfamily"/>
    <property type="match status" value="1"/>
</dbReference>
<dbReference type="Proteomes" id="UP001493487">
    <property type="component" value="Unassembled WGS sequence"/>
</dbReference>
<reference evidence="3 4" key="1">
    <citation type="journal article" date="2023" name="Genome Announc.">
        <title>Pan-Genome Analyses of the Genus Cohnella and Proposal of the Novel Species Cohnella silvisoli sp. nov., Isolated from Forest Soil.</title>
        <authorList>
            <person name="Wang C."/>
            <person name="Mao L."/>
            <person name="Bao G."/>
            <person name="Zhu H."/>
        </authorList>
    </citation>
    <scope>NUCLEOTIDE SEQUENCE [LARGE SCALE GENOMIC DNA]</scope>
    <source>
        <strain evidence="3 4">NL03-T5-1</strain>
    </source>
</reference>
<dbReference type="Pfam" id="PF00144">
    <property type="entry name" value="Beta-lactamase"/>
    <property type="match status" value="1"/>
</dbReference>
<sequence>MMETITLHQGRTEAKPEEVGFNPTALQRLNDHYASLIGKKTIQGASFVLARYGKVFAHTSMGNLTHKEDSSDLLPGSIRKTYSITKIVTAVAIMQLIERGLIYLHQPVSSVLKQFDNPMHREITIFHLLTHTSGLRADPGSYLEPHHLPWFEWAYHERKKIDPSTDWIQLILTGPVMAPPGKEWHYSTATYAILGEIIARVSGSPYHLYIEKEILAPLDMEQSFFLVPPGWRDEVCVTGPWEEKGVSVAEVDPNEPPKGGNGLYSTLADLMRFGQMLLSGGTLDGVTVLSKRAVEMMTQNQLSGVRMQGWGSDEKDFRHGLGFALDDFDLCSPGTFNHEGFGHCGLYVDPAEQLVFAFLVPSTRGFTTESVVIPKAIVWSGLL</sequence>
<keyword evidence="4" id="KW-1185">Reference proteome</keyword>
<proteinExistence type="predicted"/>
<name>A0ABV1KM07_9BACL</name>
<dbReference type="InterPro" id="IPR012338">
    <property type="entry name" value="Beta-lactam/transpept-like"/>
</dbReference>
<dbReference type="InterPro" id="IPR001466">
    <property type="entry name" value="Beta-lactam-related"/>
</dbReference>
<dbReference type="RefSeq" id="WP_232183174.1">
    <property type="nucleotide sequence ID" value="NZ_JAIOAP010000001.1"/>
</dbReference>
<dbReference type="EMBL" id="JASKHM010000001">
    <property type="protein sequence ID" value="MEQ4480863.1"/>
    <property type="molecule type" value="Genomic_DNA"/>
</dbReference>
<protein>
    <submittedName>
        <fullName evidence="3">Serine hydrolase domain-containing protein</fullName>
        <ecNumber evidence="3">3.1.1.103</ecNumber>
    </submittedName>
</protein>
<evidence type="ECO:0000313" key="4">
    <source>
        <dbReference type="Proteomes" id="UP001493487"/>
    </source>
</evidence>
<dbReference type="InterPro" id="IPR050789">
    <property type="entry name" value="Diverse_Enzym_Activities"/>
</dbReference>
<dbReference type="EC" id="3.1.1.103" evidence="3"/>
<keyword evidence="1 3" id="KW-0378">Hydrolase</keyword>
<evidence type="ECO:0000313" key="3">
    <source>
        <dbReference type="EMBL" id="MEQ4480863.1"/>
    </source>
</evidence>
<evidence type="ECO:0000259" key="2">
    <source>
        <dbReference type="Pfam" id="PF00144"/>
    </source>
</evidence>
<organism evidence="3 4">
    <name type="scientific">Cohnella silvisoli</name>
    <dbReference type="NCBI Taxonomy" id="2873699"/>
    <lineage>
        <taxon>Bacteria</taxon>
        <taxon>Bacillati</taxon>
        <taxon>Bacillota</taxon>
        <taxon>Bacilli</taxon>
        <taxon>Bacillales</taxon>
        <taxon>Paenibacillaceae</taxon>
        <taxon>Cohnella</taxon>
    </lineage>
</organism>
<dbReference type="GO" id="GO:0016787">
    <property type="term" value="F:hydrolase activity"/>
    <property type="evidence" value="ECO:0007669"/>
    <property type="project" value="UniProtKB-KW"/>
</dbReference>
<feature type="domain" description="Beta-lactamase-related" evidence="2">
    <location>
        <begin position="34"/>
        <end position="360"/>
    </location>
</feature>
<dbReference type="PANTHER" id="PTHR43283:SF11">
    <property type="entry name" value="BETA-LACTAMASE-RELATED DOMAIN-CONTAINING PROTEIN"/>
    <property type="match status" value="1"/>
</dbReference>